<dbReference type="RefSeq" id="WP_149486380.1">
    <property type="nucleotide sequence ID" value="NZ_CP036150.1"/>
</dbReference>
<dbReference type="Gene3D" id="3.40.1260.10">
    <property type="entry name" value="DsrEFH-like"/>
    <property type="match status" value="1"/>
</dbReference>
<dbReference type="SUPFAM" id="SSF75169">
    <property type="entry name" value="DsrEFH-like"/>
    <property type="match status" value="1"/>
</dbReference>
<gene>
    <name evidence="1" type="ORF">EXM22_09975</name>
</gene>
<dbReference type="Proteomes" id="UP000324209">
    <property type="component" value="Chromosome"/>
</dbReference>
<keyword evidence="2" id="KW-1185">Reference proteome</keyword>
<dbReference type="AlphaFoldDB" id="A0A5C1QMW6"/>
<evidence type="ECO:0000313" key="1">
    <source>
        <dbReference type="EMBL" id="QEN08300.1"/>
    </source>
</evidence>
<accession>A0A5C1QMW6</accession>
<dbReference type="InterPro" id="IPR027396">
    <property type="entry name" value="DsrEFH-like"/>
</dbReference>
<dbReference type="OrthoDB" id="9805634at2"/>
<dbReference type="EMBL" id="CP036150">
    <property type="protein sequence ID" value="QEN08300.1"/>
    <property type="molecule type" value="Genomic_DNA"/>
</dbReference>
<sequence length="112" mass="12316">MKNSLNILWTNANPITAELMVFMYAEASVTRGWWDEVQIIVWGATAKLVAENKVIQTRLKEIQSSGVIVNACIACATELGVVEELSALGITLMPMGQPLTDILKNNERLLTV</sequence>
<proteinExistence type="predicted"/>
<dbReference type="KEGG" id="ock:EXM22_09975"/>
<name>A0A5C1QMW6_9SPIO</name>
<reference evidence="1 2" key="1">
    <citation type="submission" date="2019-02" db="EMBL/GenBank/DDBJ databases">
        <title>Complete Genome Sequence and Methylome Analysis of free living Spirochaetas.</title>
        <authorList>
            <person name="Fomenkov A."/>
            <person name="Dubinina G."/>
            <person name="Leshcheva N."/>
            <person name="Mikheeva N."/>
            <person name="Grabovich M."/>
            <person name="Vincze T."/>
            <person name="Roberts R.J."/>
        </authorList>
    </citation>
    <scope>NUCLEOTIDE SEQUENCE [LARGE SCALE GENOMIC DNA]</scope>
    <source>
        <strain evidence="1 2">K2</strain>
    </source>
</reference>
<organism evidence="1 2">
    <name type="scientific">Oceanispirochaeta crateris</name>
    <dbReference type="NCBI Taxonomy" id="2518645"/>
    <lineage>
        <taxon>Bacteria</taxon>
        <taxon>Pseudomonadati</taxon>
        <taxon>Spirochaetota</taxon>
        <taxon>Spirochaetia</taxon>
        <taxon>Spirochaetales</taxon>
        <taxon>Spirochaetaceae</taxon>
        <taxon>Oceanispirochaeta</taxon>
    </lineage>
</organism>
<protein>
    <submittedName>
        <fullName evidence="1">DsrE family protein</fullName>
    </submittedName>
</protein>
<evidence type="ECO:0000313" key="2">
    <source>
        <dbReference type="Proteomes" id="UP000324209"/>
    </source>
</evidence>